<proteinExistence type="inferred from homology"/>
<evidence type="ECO:0000256" key="5">
    <source>
        <dbReference type="ARBA" id="ARBA00022989"/>
    </source>
</evidence>
<keyword evidence="9 11" id="KW-0739">Sodium transport</keyword>
<evidence type="ECO:0000313" key="14">
    <source>
        <dbReference type="Proteomes" id="UP000596742"/>
    </source>
</evidence>
<evidence type="ECO:0000256" key="4">
    <source>
        <dbReference type="ARBA" id="ARBA00022692"/>
    </source>
</evidence>
<dbReference type="InterPro" id="IPR001873">
    <property type="entry name" value="ENaC"/>
</dbReference>
<feature type="non-terminal residue" evidence="13">
    <location>
        <position position="1"/>
    </location>
</feature>
<reference evidence="13" key="1">
    <citation type="submission" date="2018-11" db="EMBL/GenBank/DDBJ databases">
        <authorList>
            <person name="Alioto T."/>
            <person name="Alioto T."/>
        </authorList>
    </citation>
    <scope>NUCLEOTIDE SEQUENCE</scope>
</reference>
<keyword evidence="6" id="KW-0915">Sodium</keyword>
<keyword evidence="10 11" id="KW-0407">Ion channel</keyword>
<gene>
    <name evidence="13" type="ORF">MGAL_10B013079</name>
</gene>
<comment type="subcellular location">
    <subcellularLocation>
        <location evidence="1">Membrane</location>
        <topology evidence="1">Multi-pass membrane protein</topology>
    </subcellularLocation>
</comment>
<keyword evidence="4 11" id="KW-0812">Transmembrane</keyword>
<evidence type="ECO:0000256" key="2">
    <source>
        <dbReference type="ARBA" id="ARBA00022448"/>
    </source>
</evidence>
<evidence type="ECO:0000256" key="9">
    <source>
        <dbReference type="ARBA" id="ARBA00023201"/>
    </source>
</evidence>
<evidence type="ECO:0000256" key="6">
    <source>
        <dbReference type="ARBA" id="ARBA00023053"/>
    </source>
</evidence>
<organism evidence="13 14">
    <name type="scientific">Mytilus galloprovincialis</name>
    <name type="common">Mediterranean mussel</name>
    <dbReference type="NCBI Taxonomy" id="29158"/>
    <lineage>
        <taxon>Eukaryota</taxon>
        <taxon>Metazoa</taxon>
        <taxon>Spiralia</taxon>
        <taxon>Lophotrochozoa</taxon>
        <taxon>Mollusca</taxon>
        <taxon>Bivalvia</taxon>
        <taxon>Autobranchia</taxon>
        <taxon>Pteriomorphia</taxon>
        <taxon>Mytilida</taxon>
        <taxon>Mytiloidea</taxon>
        <taxon>Mytilidae</taxon>
        <taxon>Mytilinae</taxon>
        <taxon>Mytilus</taxon>
    </lineage>
</organism>
<keyword evidence="14" id="KW-1185">Reference proteome</keyword>
<evidence type="ECO:0000313" key="13">
    <source>
        <dbReference type="EMBL" id="VDI62851.1"/>
    </source>
</evidence>
<dbReference type="AlphaFoldDB" id="A0A8B6GE59"/>
<dbReference type="Gene3D" id="2.60.470.10">
    <property type="entry name" value="Acid-sensing ion channels like domains"/>
    <property type="match status" value="2"/>
</dbReference>
<sequence>TIKCLIRLRTFTKKRTALRPLVFNMREAGILGEDKVKTGDQQFECQATNKSDKKGYQFDERVVKSLWKEFRENTTMHGLKHARRENKYQLRWVIWIIALFGMGSLLVYTVYTLFAYYRTNPTLTNINLKFVREMFYPAVTICNMSPYKLSAINASAVMRSHLLHSSRLGVVLPPLDYTNPAYAELNASLSEDWLDKVSFDLDDMFMYCVNERHVTACKNILKAKVTQWGKCFTYNANEKLPKEGRVKGSMTGSATALTFYIDIKQDEYVFNTNMAAGVKIILHDPEEEPDVNNKGFISSPGMSTYVSMKMTKYKYLPAPYKAGGDQYCIDTKSPGFENTLKYQQFYSRTGCQLECRRDFIVNQCGCRAVTDPGNETLCSPIMAATCYYQNEAFEEITFWKRHCRRNALCKKLCSLSFCLDTGEVGILLLSPIIMSCTNVSVDSMLKFLDLPIVFYRQTLWKEFTETTTMHGLRHARKESKYQLRWIILGDMDIYYLLGMGSLLIYMVYTLYAYYRTNSTLTNININFVKAMNYPAVTICNMSPLKRISINASAVMTTHLLHSSRLGVVLPHLYYSSSAFPELNDYVPEDWLNKSSFDLEDMFHYCVNERHLVPCKDILIPKITQWGKCSTFNDYQKVATNGIVKGSMTGSTTALTFYIDVKQDEYVYNTNLAAGVKIVLHDPEEEPDVNNKGFILSPGMSTYVSMKMTKYKYLPAPYKAGGDQYCIDVNSADYVNPLKYYPYYSRAGCLLECRRNYIVEKCGCRAVTDQGNETICTPAQTATCYYQHEVEFDSSGELKEQCKCQISCEFTTFDQSISTALFPADVYYPPLQQIGYTDIKNTILE</sequence>
<dbReference type="GO" id="GO:0005886">
    <property type="term" value="C:plasma membrane"/>
    <property type="evidence" value="ECO:0007669"/>
    <property type="project" value="TreeGrafter"/>
</dbReference>
<evidence type="ECO:0000256" key="3">
    <source>
        <dbReference type="ARBA" id="ARBA00022461"/>
    </source>
</evidence>
<evidence type="ECO:0000256" key="11">
    <source>
        <dbReference type="RuleBase" id="RU000679"/>
    </source>
</evidence>
<keyword evidence="2 11" id="KW-0813">Transport</keyword>
<evidence type="ECO:0000256" key="12">
    <source>
        <dbReference type="SAM" id="Phobius"/>
    </source>
</evidence>
<accession>A0A8B6GE59</accession>
<evidence type="ECO:0000256" key="8">
    <source>
        <dbReference type="ARBA" id="ARBA00023136"/>
    </source>
</evidence>
<comment type="similarity">
    <text evidence="11">Belongs to the amiloride-sensitive sodium channel (TC 1.A.6) family.</text>
</comment>
<protein>
    <submittedName>
        <fullName evidence="13">Uncharacterized protein</fullName>
    </submittedName>
</protein>
<evidence type="ECO:0000256" key="10">
    <source>
        <dbReference type="ARBA" id="ARBA00023303"/>
    </source>
</evidence>
<feature type="non-terminal residue" evidence="13">
    <location>
        <position position="844"/>
    </location>
</feature>
<feature type="transmembrane region" description="Helical" evidence="12">
    <location>
        <begin position="493"/>
        <end position="514"/>
    </location>
</feature>
<dbReference type="GO" id="GO:0015280">
    <property type="term" value="F:ligand-gated sodium channel activity"/>
    <property type="evidence" value="ECO:0007669"/>
    <property type="project" value="TreeGrafter"/>
</dbReference>
<dbReference type="EMBL" id="UYJE01008303">
    <property type="protein sequence ID" value="VDI62851.1"/>
    <property type="molecule type" value="Genomic_DNA"/>
</dbReference>
<keyword evidence="7 11" id="KW-0406">Ion transport</keyword>
<dbReference type="Pfam" id="PF00858">
    <property type="entry name" value="ASC"/>
    <property type="match status" value="2"/>
</dbReference>
<dbReference type="OrthoDB" id="8065060at2759"/>
<dbReference type="Proteomes" id="UP000596742">
    <property type="component" value="Unassembled WGS sequence"/>
</dbReference>
<name>A0A8B6GE59_MYTGA</name>
<keyword evidence="8 12" id="KW-0472">Membrane</keyword>
<evidence type="ECO:0000256" key="1">
    <source>
        <dbReference type="ARBA" id="ARBA00004141"/>
    </source>
</evidence>
<dbReference type="PANTHER" id="PTHR11690">
    <property type="entry name" value="AMILORIDE-SENSITIVE SODIUM CHANNEL-RELATED"/>
    <property type="match status" value="1"/>
</dbReference>
<comment type="caution">
    <text evidence="13">The sequence shown here is derived from an EMBL/GenBank/DDBJ whole genome shotgun (WGS) entry which is preliminary data.</text>
</comment>
<feature type="transmembrane region" description="Helical" evidence="12">
    <location>
        <begin position="92"/>
        <end position="114"/>
    </location>
</feature>
<evidence type="ECO:0000256" key="7">
    <source>
        <dbReference type="ARBA" id="ARBA00023065"/>
    </source>
</evidence>
<dbReference type="PRINTS" id="PR01078">
    <property type="entry name" value="AMINACHANNEL"/>
</dbReference>
<keyword evidence="3 11" id="KW-0894">Sodium channel</keyword>
<keyword evidence="5 12" id="KW-1133">Transmembrane helix</keyword>